<sequence length="113" mass="11528">MGFIQRLRNRKQNRQQANENIVNSASPPPGAPIKSEAILQDNPKQNPSMPRQTRGTGPPRVAATGLNGVLMTRSTGAVQTEGAFVRGGKGGSGASQGAVYGAALGMALGSSGV</sequence>
<dbReference type="AlphaFoldDB" id="A0A1L0BVA5"/>
<evidence type="ECO:0000313" key="3">
    <source>
        <dbReference type="Proteomes" id="UP000182259"/>
    </source>
</evidence>
<evidence type="ECO:0000313" key="2">
    <source>
        <dbReference type="EMBL" id="SGZ55287.1"/>
    </source>
</evidence>
<protein>
    <submittedName>
        <fullName evidence="2">CIC11C00000004507</fullName>
    </submittedName>
</protein>
<feature type="region of interest" description="Disordered" evidence="1">
    <location>
        <begin position="1"/>
        <end position="61"/>
    </location>
</feature>
<dbReference type="EMBL" id="LT635767">
    <property type="protein sequence ID" value="SGZ55287.1"/>
    <property type="molecule type" value="Genomic_DNA"/>
</dbReference>
<dbReference type="Proteomes" id="UP000182259">
    <property type="component" value="Chromosome IV"/>
</dbReference>
<organism evidence="2 3">
    <name type="scientific">Sungouiella intermedia</name>
    <dbReference type="NCBI Taxonomy" id="45354"/>
    <lineage>
        <taxon>Eukaryota</taxon>
        <taxon>Fungi</taxon>
        <taxon>Dikarya</taxon>
        <taxon>Ascomycota</taxon>
        <taxon>Saccharomycotina</taxon>
        <taxon>Pichiomycetes</taxon>
        <taxon>Metschnikowiaceae</taxon>
        <taxon>Sungouiella</taxon>
    </lineage>
</organism>
<gene>
    <name evidence="2" type="ORF">SAMEA4029009_CIC11G00000004507</name>
</gene>
<accession>A0A1L0BVA5</accession>
<name>A0A1L0BVA5_9ASCO</name>
<feature type="compositionally biased region" description="Polar residues" evidence="1">
    <location>
        <begin position="42"/>
        <end position="55"/>
    </location>
</feature>
<proteinExistence type="predicted"/>
<reference evidence="3" key="1">
    <citation type="submission" date="2016-10" db="EMBL/GenBank/DDBJ databases">
        <authorList>
            <person name="Geijer C."/>
            <person name="Jareborg N."/>
            <person name="Dainat J."/>
        </authorList>
    </citation>
    <scope>NUCLEOTIDE SEQUENCE [LARGE SCALE GENOMIC DNA]</scope>
    <source>
        <strain evidence="3">PYCC 4715</strain>
    </source>
</reference>
<evidence type="ECO:0000256" key="1">
    <source>
        <dbReference type="SAM" id="MobiDB-lite"/>
    </source>
</evidence>